<evidence type="ECO:0000313" key="6">
    <source>
        <dbReference type="Proteomes" id="UP000001312"/>
    </source>
</evidence>
<feature type="region of interest" description="Disordered" evidence="1">
    <location>
        <begin position="96"/>
        <end position="169"/>
    </location>
</feature>
<evidence type="ECO:0000256" key="3">
    <source>
        <dbReference type="SAM" id="SignalP"/>
    </source>
</evidence>
<dbReference type="KEGG" id="ssl:SS1G_05592"/>
<keyword evidence="3" id="KW-0732">Signal</keyword>
<keyword evidence="2" id="KW-0472">Membrane</keyword>
<dbReference type="Proteomes" id="UP000001312">
    <property type="component" value="Unassembled WGS sequence"/>
</dbReference>
<evidence type="ECO:0000313" key="5">
    <source>
        <dbReference type="EMBL" id="EDO03113.1"/>
    </source>
</evidence>
<keyword evidence="2" id="KW-0812">Transmembrane</keyword>
<organism evidence="5 6">
    <name type="scientific">Sclerotinia sclerotiorum (strain ATCC 18683 / 1980 / Ss-1)</name>
    <name type="common">White mold</name>
    <name type="synonym">Whetzelinia sclerotiorum</name>
    <dbReference type="NCBI Taxonomy" id="665079"/>
    <lineage>
        <taxon>Eukaryota</taxon>
        <taxon>Fungi</taxon>
        <taxon>Dikarya</taxon>
        <taxon>Ascomycota</taxon>
        <taxon>Pezizomycotina</taxon>
        <taxon>Leotiomycetes</taxon>
        <taxon>Helotiales</taxon>
        <taxon>Sclerotiniaceae</taxon>
        <taxon>Sclerotinia</taxon>
    </lineage>
</organism>
<dbReference type="EMBL" id="CH476626">
    <property type="protein sequence ID" value="EDO03113.1"/>
    <property type="molecule type" value="Genomic_DNA"/>
</dbReference>
<feature type="chain" id="PRO_5002708395" description="P-type ATPase C-terminal domain-containing protein" evidence="3">
    <location>
        <begin position="21"/>
        <end position="195"/>
    </location>
</feature>
<evidence type="ECO:0000259" key="4">
    <source>
        <dbReference type="Pfam" id="PF16212"/>
    </source>
</evidence>
<evidence type="ECO:0000256" key="1">
    <source>
        <dbReference type="SAM" id="MobiDB-lite"/>
    </source>
</evidence>
<dbReference type="Pfam" id="PF16212">
    <property type="entry name" value="PhoLip_ATPase_C"/>
    <property type="match status" value="1"/>
</dbReference>
<reference evidence="6" key="1">
    <citation type="journal article" date="2011" name="PLoS Genet.">
        <title>Genomic analysis of the necrotrophic fungal pathogens Sclerotinia sclerotiorum and Botrytis cinerea.</title>
        <authorList>
            <person name="Amselem J."/>
            <person name="Cuomo C.A."/>
            <person name="van Kan J.A."/>
            <person name="Viaud M."/>
            <person name="Benito E.P."/>
            <person name="Couloux A."/>
            <person name="Coutinho P.M."/>
            <person name="de Vries R.P."/>
            <person name="Dyer P.S."/>
            <person name="Fillinger S."/>
            <person name="Fournier E."/>
            <person name="Gout L."/>
            <person name="Hahn M."/>
            <person name="Kohn L."/>
            <person name="Lapalu N."/>
            <person name="Plummer K.M."/>
            <person name="Pradier J.M."/>
            <person name="Quevillon E."/>
            <person name="Sharon A."/>
            <person name="Simon A."/>
            <person name="ten Have A."/>
            <person name="Tudzynski B."/>
            <person name="Tudzynski P."/>
            <person name="Wincker P."/>
            <person name="Andrew M."/>
            <person name="Anthouard V."/>
            <person name="Beever R.E."/>
            <person name="Beffa R."/>
            <person name="Benoit I."/>
            <person name="Bouzid O."/>
            <person name="Brault B."/>
            <person name="Chen Z."/>
            <person name="Choquer M."/>
            <person name="Collemare J."/>
            <person name="Cotton P."/>
            <person name="Danchin E.G."/>
            <person name="Da Silva C."/>
            <person name="Gautier A."/>
            <person name="Giraud C."/>
            <person name="Giraud T."/>
            <person name="Gonzalez C."/>
            <person name="Grossetete S."/>
            <person name="Guldener U."/>
            <person name="Henrissat B."/>
            <person name="Howlett B.J."/>
            <person name="Kodira C."/>
            <person name="Kretschmer M."/>
            <person name="Lappartient A."/>
            <person name="Leroch M."/>
            <person name="Levis C."/>
            <person name="Mauceli E."/>
            <person name="Neuveglise C."/>
            <person name="Oeser B."/>
            <person name="Pearson M."/>
            <person name="Poulain J."/>
            <person name="Poussereau N."/>
            <person name="Quesneville H."/>
            <person name="Rascle C."/>
            <person name="Schumacher J."/>
            <person name="Segurens B."/>
            <person name="Sexton A."/>
            <person name="Silva E."/>
            <person name="Sirven C."/>
            <person name="Soanes D.M."/>
            <person name="Talbot N.J."/>
            <person name="Templeton M."/>
            <person name="Yandava C."/>
            <person name="Yarden O."/>
            <person name="Zeng Q."/>
            <person name="Rollins J.A."/>
            <person name="Lebrun M.H."/>
            <person name="Dickman M."/>
        </authorList>
    </citation>
    <scope>NUCLEOTIDE SEQUENCE [LARGE SCALE GENOMIC DNA]</scope>
    <source>
        <strain evidence="6">ATCC 18683 / 1980 / Ss-1</strain>
    </source>
</reference>
<dbReference type="GeneID" id="5490216"/>
<dbReference type="HOGENOM" id="CLU_1397102_0_0_1"/>
<proteinExistence type="predicted"/>
<feature type="domain" description="P-type ATPase C-terminal" evidence="4">
    <location>
        <begin position="2"/>
        <end position="68"/>
    </location>
</feature>
<gene>
    <name evidence="5" type="ORF">SS1G_05592</name>
</gene>
<sequence>MVLLVTISILLVWFWTGVYSSFTSSDYFYKAAAQIFSQATFWAVTCLSVVIALLPRFAVKAVQKVYFPYDVDIIREQVRQGKFDYLDKPDEHIDAMSRDGSSATSSEITKPIAPTNTTHNPRSQNGSDGTDFTRHRPSMDQLGPRVSVDRPRPSFDRLRTSCDRVRPSFEASRDFTSAALLTRLESSQSFATAKK</sequence>
<protein>
    <recommendedName>
        <fullName evidence="4">P-type ATPase C-terminal domain-containing protein</fullName>
    </recommendedName>
</protein>
<dbReference type="STRING" id="665079.A7EJU7"/>
<feature type="transmembrane region" description="Helical" evidence="2">
    <location>
        <begin position="36"/>
        <end position="54"/>
    </location>
</feature>
<dbReference type="RefSeq" id="XP_001594162.1">
    <property type="nucleotide sequence ID" value="XM_001594112.1"/>
</dbReference>
<feature type="signal peptide" evidence="3">
    <location>
        <begin position="1"/>
        <end position="20"/>
    </location>
</feature>
<keyword evidence="2" id="KW-1133">Transmembrane helix</keyword>
<dbReference type="InParanoid" id="A7EJU7"/>
<feature type="compositionally biased region" description="Basic and acidic residues" evidence="1">
    <location>
        <begin position="147"/>
        <end position="169"/>
    </location>
</feature>
<name>A7EJU7_SCLS1</name>
<feature type="compositionally biased region" description="Polar residues" evidence="1">
    <location>
        <begin position="99"/>
        <end position="130"/>
    </location>
</feature>
<dbReference type="AlphaFoldDB" id="A7EJU7"/>
<dbReference type="eggNOG" id="KOG0206">
    <property type="taxonomic scope" value="Eukaryota"/>
</dbReference>
<keyword evidence="6" id="KW-1185">Reference proteome</keyword>
<dbReference type="InterPro" id="IPR032630">
    <property type="entry name" value="P_typ_ATPase_c"/>
</dbReference>
<evidence type="ECO:0000256" key="2">
    <source>
        <dbReference type="SAM" id="Phobius"/>
    </source>
</evidence>
<accession>A7EJU7</accession>